<proteinExistence type="predicted"/>
<dbReference type="OrthoDB" id="8685330at2759"/>
<keyword evidence="1" id="KW-0862">Zinc</keyword>
<organism evidence="3 4">
    <name type="scientific">Callosobruchus maculatus</name>
    <name type="common">Southern cowpea weevil</name>
    <name type="synonym">Pulse bruchid</name>
    <dbReference type="NCBI Taxonomy" id="64391"/>
    <lineage>
        <taxon>Eukaryota</taxon>
        <taxon>Metazoa</taxon>
        <taxon>Ecdysozoa</taxon>
        <taxon>Arthropoda</taxon>
        <taxon>Hexapoda</taxon>
        <taxon>Insecta</taxon>
        <taxon>Pterygota</taxon>
        <taxon>Neoptera</taxon>
        <taxon>Endopterygota</taxon>
        <taxon>Coleoptera</taxon>
        <taxon>Polyphaga</taxon>
        <taxon>Cucujiformia</taxon>
        <taxon>Chrysomeloidea</taxon>
        <taxon>Chrysomelidae</taxon>
        <taxon>Bruchinae</taxon>
        <taxon>Bruchini</taxon>
        <taxon>Callosobruchus</taxon>
    </lineage>
</organism>
<evidence type="ECO:0000313" key="4">
    <source>
        <dbReference type="Proteomes" id="UP000410492"/>
    </source>
</evidence>
<name>A0A653CYP5_CALMS</name>
<reference evidence="3 4" key="1">
    <citation type="submission" date="2019-01" db="EMBL/GenBank/DDBJ databases">
        <authorList>
            <person name="Sayadi A."/>
        </authorList>
    </citation>
    <scope>NUCLEOTIDE SEQUENCE [LARGE SCALE GENOMIC DNA]</scope>
</reference>
<evidence type="ECO:0000256" key="1">
    <source>
        <dbReference type="PROSITE-ProRule" id="PRU00042"/>
    </source>
</evidence>
<dbReference type="GO" id="GO:0008270">
    <property type="term" value="F:zinc ion binding"/>
    <property type="evidence" value="ECO:0007669"/>
    <property type="project" value="UniProtKB-KW"/>
</dbReference>
<feature type="domain" description="C2H2-type" evidence="2">
    <location>
        <begin position="64"/>
        <end position="87"/>
    </location>
</feature>
<keyword evidence="1" id="KW-0479">Metal-binding</keyword>
<dbReference type="Gene3D" id="3.30.160.60">
    <property type="entry name" value="Classic Zinc Finger"/>
    <property type="match status" value="2"/>
</dbReference>
<dbReference type="InterPro" id="IPR013087">
    <property type="entry name" value="Znf_C2H2_type"/>
</dbReference>
<feature type="non-terminal residue" evidence="3">
    <location>
        <position position="87"/>
    </location>
</feature>
<keyword evidence="1" id="KW-0863">Zinc-finger</keyword>
<evidence type="ECO:0000313" key="3">
    <source>
        <dbReference type="EMBL" id="VEN53002.1"/>
    </source>
</evidence>
<dbReference type="EMBL" id="CAACVG010009359">
    <property type="protein sequence ID" value="VEN53002.1"/>
    <property type="molecule type" value="Genomic_DNA"/>
</dbReference>
<dbReference type="AlphaFoldDB" id="A0A653CYP5"/>
<dbReference type="SUPFAM" id="SSF57667">
    <property type="entry name" value="beta-beta-alpha zinc fingers"/>
    <property type="match status" value="1"/>
</dbReference>
<dbReference type="InterPro" id="IPR036236">
    <property type="entry name" value="Znf_C2H2_sf"/>
</dbReference>
<dbReference type="PROSITE" id="PS50157">
    <property type="entry name" value="ZINC_FINGER_C2H2_2"/>
    <property type="match status" value="1"/>
</dbReference>
<dbReference type="Proteomes" id="UP000410492">
    <property type="component" value="Unassembled WGS sequence"/>
</dbReference>
<dbReference type="PROSITE" id="PS00028">
    <property type="entry name" value="ZINC_FINGER_C2H2_1"/>
    <property type="match status" value="1"/>
</dbReference>
<gene>
    <name evidence="3" type="ORF">CALMAC_LOCUS12952</name>
</gene>
<protein>
    <recommendedName>
        <fullName evidence="2">C2H2-type domain-containing protein</fullName>
    </recommendedName>
</protein>
<sequence>MLSIICKPCNASFKSSHSSTHLSIFDNPDICKYCDRSFRDQLILDNHIMKKHPEFKASIRSKLYECSYCTYKTTVKRYLKSHMPIHS</sequence>
<keyword evidence="4" id="KW-1185">Reference proteome</keyword>
<evidence type="ECO:0000259" key="2">
    <source>
        <dbReference type="PROSITE" id="PS50157"/>
    </source>
</evidence>
<dbReference type="SMART" id="SM00355">
    <property type="entry name" value="ZnF_C2H2"/>
    <property type="match status" value="2"/>
</dbReference>
<accession>A0A653CYP5</accession>